<name>A0AA43QIA3_9LECA</name>
<dbReference type="Proteomes" id="UP001161017">
    <property type="component" value="Unassembled WGS sequence"/>
</dbReference>
<organism evidence="2 3">
    <name type="scientific">Ramalina farinacea</name>
    <dbReference type="NCBI Taxonomy" id="258253"/>
    <lineage>
        <taxon>Eukaryota</taxon>
        <taxon>Fungi</taxon>
        <taxon>Dikarya</taxon>
        <taxon>Ascomycota</taxon>
        <taxon>Pezizomycotina</taxon>
        <taxon>Lecanoromycetes</taxon>
        <taxon>OSLEUM clade</taxon>
        <taxon>Lecanoromycetidae</taxon>
        <taxon>Lecanorales</taxon>
        <taxon>Lecanorineae</taxon>
        <taxon>Ramalinaceae</taxon>
        <taxon>Ramalina</taxon>
    </lineage>
</organism>
<evidence type="ECO:0000313" key="2">
    <source>
        <dbReference type="EMBL" id="MDI1485381.1"/>
    </source>
</evidence>
<feature type="compositionally biased region" description="Low complexity" evidence="1">
    <location>
        <begin position="143"/>
        <end position="159"/>
    </location>
</feature>
<proteinExistence type="predicted"/>
<feature type="compositionally biased region" description="Basic and acidic residues" evidence="1">
    <location>
        <begin position="368"/>
        <end position="400"/>
    </location>
</feature>
<dbReference type="EMBL" id="JAPUFD010000001">
    <property type="protein sequence ID" value="MDI1485381.1"/>
    <property type="molecule type" value="Genomic_DNA"/>
</dbReference>
<evidence type="ECO:0000313" key="3">
    <source>
        <dbReference type="Proteomes" id="UP001161017"/>
    </source>
</evidence>
<gene>
    <name evidence="2" type="ORF">OHK93_000518</name>
</gene>
<feature type="region of interest" description="Disordered" evidence="1">
    <location>
        <begin position="31"/>
        <end position="282"/>
    </location>
</feature>
<dbReference type="AlphaFoldDB" id="A0AA43QIA3"/>
<protein>
    <submittedName>
        <fullName evidence="2">Uncharacterized protein</fullName>
    </submittedName>
</protein>
<sequence>MAAEFAELAFEGVPVATEHFEKVYDPLKEKTKQGFQKAKRMRQNNKGRDYSDSEYDSYEDDRPPRRSYTDRGARSSRSRGRDGDIIEERRVVKTTTNGRARSAGRDGYGGARGSGHRGSRRDYSDSESSISPRPRNRRRQSLGERAMAALGLGAGAAAADKGRRRSYSSSPERSRNRSQRRRRSPSYEDDRRGGNRGMGPASSRGTDRGYGDDRTPDRYKPAGYIGNGRDRSPQSGTGNQVARRDNKSAVSRNKRSSSKSSSSSEDDVSCSSSEDERRTRKMKGKEFLTAGLAAVATIHAAHGVYSSMEARDKRHLEVLKGEMSPEEARRKKNKARLQDAAAIGIAALGIKGAYSEWQEVQENRKELTEMQKERAERHEKRLRKAEKYGGSRRSEPDLRERRRRDSR</sequence>
<feature type="region of interest" description="Disordered" evidence="1">
    <location>
        <begin position="368"/>
        <end position="407"/>
    </location>
</feature>
<feature type="compositionally biased region" description="Basic and acidic residues" evidence="1">
    <location>
        <begin position="205"/>
        <end position="220"/>
    </location>
</feature>
<comment type="caution">
    <text evidence="2">The sequence shown here is derived from an EMBL/GenBank/DDBJ whole genome shotgun (WGS) entry which is preliminary data.</text>
</comment>
<evidence type="ECO:0000256" key="1">
    <source>
        <dbReference type="SAM" id="MobiDB-lite"/>
    </source>
</evidence>
<reference evidence="2" key="1">
    <citation type="journal article" date="2023" name="Genome Biol. Evol.">
        <title>First Whole Genome Sequence and Flow Cytometry Genome Size Data for the Lichen-Forming Fungus Ramalina farinacea (Ascomycota).</title>
        <authorList>
            <person name="Llewellyn T."/>
            <person name="Mian S."/>
            <person name="Hill R."/>
            <person name="Leitch I.J."/>
            <person name="Gaya E."/>
        </authorList>
    </citation>
    <scope>NUCLEOTIDE SEQUENCE</scope>
    <source>
        <strain evidence="2">LIQ254RAFAR</strain>
    </source>
</reference>
<feature type="compositionally biased region" description="Basic and acidic residues" evidence="1">
    <location>
        <begin position="60"/>
        <end position="91"/>
    </location>
</feature>
<accession>A0AA43QIA3</accession>
<keyword evidence="3" id="KW-1185">Reference proteome</keyword>